<evidence type="ECO:0000256" key="3">
    <source>
        <dbReference type="ARBA" id="ARBA00022527"/>
    </source>
</evidence>
<evidence type="ECO:0000256" key="9">
    <source>
        <dbReference type="ARBA" id="ARBA00049308"/>
    </source>
</evidence>
<dbReference type="Pfam" id="PF00069">
    <property type="entry name" value="Pkinase"/>
    <property type="match status" value="1"/>
</dbReference>
<dbReference type="InterPro" id="IPR008271">
    <property type="entry name" value="Ser/Thr_kinase_AS"/>
</dbReference>
<dbReference type="PROSITE" id="PS50011">
    <property type="entry name" value="PROTEIN_KINASE_DOM"/>
    <property type="match status" value="1"/>
</dbReference>
<evidence type="ECO:0000256" key="5">
    <source>
        <dbReference type="ARBA" id="ARBA00022741"/>
    </source>
</evidence>
<evidence type="ECO:0000313" key="14">
    <source>
        <dbReference type="EMBL" id="CAG9332067.1"/>
    </source>
</evidence>
<feature type="region of interest" description="Disordered" evidence="12">
    <location>
        <begin position="87"/>
        <end position="132"/>
    </location>
</feature>
<gene>
    <name evidence="14" type="ORF">BSTOLATCC_MIC55523</name>
</gene>
<protein>
    <recommendedName>
        <fullName evidence="2">dual-specificity kinase</fullName>
        <ecNumber evidence="2">2.7.12.1</ecNumber>
    </recommendedName>
</protein>
<dbReference type="PANTHER" id="PTHR24058">
    <property type="entry name" value="DUAL SPECIFICITY PROTEIN KINASE"/>
    <property type="match status" value="1"/>
</dbReference>
<dbReference type="InterPro" id="IPR000719">
    <property type="entry name" value="Prot_kinase_dom"/>
</dbReference>
<dbReference type="EMBL" id="CAJZBQ010000054">
    <property type="protein sequence ID" value="CAG9332067.1"/>
    <property type="molecule type" value="Genomic_DNA"/>
</dbReference>
<dbReference type="GO" id="GO:0005856">
    <property type="term" value="C:cytoskeleton"/>
    <property type="evidence" value="ECO:0007669"/>
    <property type="project" value="TreeGrafter"/>
</dbReference>
<evidence type="ECO:0000256" key="7">
    <source>
        <dbReference type="ARBA" id="ARBA00022840"/>
    </source>
</evidence>
<keyword evidence="3" id="KW-0723">Serine/threonine-protein kinase</keyword>
<comment type="catalytic activity">
    <reaction evidence="8">
        <text>L-seryl-[protein] + ATP = O-phospho-L-seryl-[protein] + ADP + H(+)</text>
        <dbReference type="Rhea" id="RHEA:17989"/>
        <dbReference type="Rhea" id="RHEA-COMP:9863"/>
        <dbReference type="Rhea" id="RHEA-COMP:11604"/>
        <dbReference type="ChEBI" id="CHEBI:15378"/>
        <dbReference type="ChEBI" id="CHEBI:29999"/>
        <dbReference type="ChEBI" id="CHEBI:30616"/>
        <dbReference type="ChEBI" id="CHEBI:83421"/>
        <dbReference type="ChEBI" id="CHEBI:456216"/>
        <dbReference type="EC" id="2.7.12.1"/>
    </reaction>
</comment>
<reference evidence="14" key="1">
    <citation type="submission" date="2021-09" db="EMBL/GenBank/DDBJ databases">
        <authorList>
            <consortium name="AG Swart"/>
            <person name="Singh M."/>
            <person name="Singh A."/>
            <person name="Seah K."/>
            <person name="Emmerich C."/>
        </authorList>
    </citation>
    <scope>NUCLEOTIDE SEQUENCE</scope>
    <source>
        <strain evidence="14">ATCC30299</strain>
    </source>
</reference>
<dbReference type="GO" id="GO:0005524">
    <property type="term" value="F:ATP binding"/>
    <property type="evidence" value="ECO:0007669"/>
    <property type="project" value="UniProtKB-UniRule"/>
</dbReference>
<proteinExistence type="inferred from homology"/>
<evidence type="ECO:0000256" key="10">
    <source>
        <dbReference type="ARBA" id="ARBA00051680"/>
    </source>
</evidence>
<keyword evidence="15" id="KW-1185">Reference proteome</keyword>
<evidence type="ECO:0000256" key="2">
    <source>
        <dbReference type="ARBA" id="ARBA00013203"/>
    </source>
</evidence>
<keyword evidence="5 11" id="KW-0547">Nucleotide-binding</keyword>
<dbReference type="InterPro" id="IPR050494">
    <property type="entry name" value="Ser_Thr_dual-spec_kinase"/>
</dbReference>
<dbReference type="GO" id="GO:0004712">
    <property type="term" value="F:protein serine/threonine/tyrosine kinase activity"/>
    <property type="evidence" value="ECO:0007669"/>
    <property type="project" value="UniProtKB-EC"/>
</dbReference>
<dbReference type="PANTHER" id="PTHR24058:SF22">
    <property type="entry name" value="DUAL SPECIFICITY TYROSINE-PHOSPHORYLATION-REGULATED KINASE 4"/>
    <property type="match status" value="1"/>
</dbReference>
<evidence type="ECO:0000256" key="8">
    <source>
        <dbReference type="ARBA" id="ARBA00049003"/>
    </source>
</evidence>
<evidence type="ECO:0000256" key="4">
    <source>
        <dbReference type="ARBA" id="ARBA00022679"/>
    </source>
</evidence>
<keyword evidence="4" id="KW-0808">Transferase</keyword>
<comment type="catalytic activity">
    <reaction evidence="10">
        <text>L-tyrosyl-[protein] + ATP = O-phospho-L-tyrosyl-[protein] + ADP + H(+)</text>
        <dbReference type="Rhea" id="RHEA:10596"/>
        <dbReference type="Rhea" id="RHEA-COMP:10136"/>
        <dbReference type="Rhea" id="RHEA-COMP:20101"/>
        <dbReference type="ChEBI" id="CHEBI:15378"/>
        <dbReference type="ChEBI" id="CHEBI:30616"/>
        <dbReference type="ChEBI" id="CHEBI:46858"/>
        <dbReference type="ChEBI" id="CHEBI:61978"/>
        <dbReference type="ChEBI" id="CHEBI:456216"/>
        <dbReference type="EC" id="2.7.12.1"/>
    </reaction>
</comment>
<evidence type="ECO:0000256" key="6">
    <source>
        <dbReference type="ARBA" id="ARBA00022777"/>
    </source>
</evidence>
<feature type="compositionally biased region" description="Basic and acidic residues" evidence="12">
    <location>
        <begin position="123"/>
        <end position="132"/>
    </location>
</feature>
<organism evidence="14 15">
    <name type="scientific">Blepharisma stoltei</name>
    <dbReference type="NCBI Taxonomy" id="1481888"/>
    <lineage>
        <taxon>Eukaryota</taxon>
        <taxon>Sar</taxon>
        <taxon>Alveolata</taxon>
        <taxon>Ciliophora</taxon>
        <taxon>Postciliodesmatophora</taxon>
        <taxon>Heterotrichea</taxon>
        <taxon>Heterotrichida</taxon>
        <taxon>Blepharismidae</taxon>
        <taxon>Blepharisma</taxon>
    </lineage>
</organism>
<dbReference type="PROSITE" id="PS00107">
    <property type="entry name" value="PROTEIN_KINASE_ATP"/>
    <property type="match status" value="1"/>
</dbReference>
<name>A0AAU9K2W1_9CILI</name>
<accession>A0AAU9K2W1</accession>
<comment type="caution">
    <text evidence="14">The sequence shown here is derived from an EMBL/GenBank/DDBJ whole genome shotgun (WGS) entry which is preliminary data.</text>
</comment>
<evidence type="ECO:0000259" key="13">
    <source>
        <dbReference type="PROSITE" id="PS50011"/>
    </source>
</evidence>
<dbReference type="InterPro" id="IPR011009">
    <property type="entry name" value="Kinase-like_dom_sf"/>
</dbReference>
<evidence type="ECO:0000256" key="1">
    <source>
        <dbReference type="ARBA" id="ARBA00008867"/>
    </source>
</evidence>
<evidence type="ECO:0000256" key="12">
    <source>
        <dbReference type="SAM" id="MobiDB-lite"/>
    </source>
</evidence>
<dbReference type="GO" id="GO:0005737">
    <property type="term" value="C:cytoplasm"/>
    <property type="evidence" value="ECO:0007669"/>
    <property type="project" value="TreeGrafter"/>
</dbReference>
<evidence type="ECO:0000313" key="15">
    <source>
        <dbReference type="Proteomes" id="UP001162131"/>
    </source>
</evidence>
<dbReference type="GO" id="GO:0004674">
    <property type="term" value="F:protein serine/threonine kinase activity"/>
    <property type="evidence" value="ECO:0007669"/>
    <property type="project" value="UniProtKB-KW"/>
</dbReference>
<dbReference type="InterPro" id="IPR017441">
    <property type="entry name" value="Protein_kinase_ATP_BS"/>
</dbReference>
<sequence length="547" mass="61878">MSSKRSTPRSKIDEIKALRGLSRQTKTNIRNRGLLLGSTLTTTLNSIVTNSDITPSNNSLVITKPSVPLLPLSKLITYRSLRERRGNPGLNLTNASLNSSLTSNSTVLNSSQRSVRIPRPPSKPREEELQKTKIDPQIEFSSLQKPISAGTALKLFRESLTNYEQSEILEYKEIYYLGFKSSKSGTSQGPNYGFDDEKGNFKLYKGDHIAYRYEILQLLGKGSFGQVCKCFDHKAKQNVAIKLVKSKKRFRHQAAVEVKVLDTLKKYDPDNANNVIRAEDHFIFRKHTCLVFELLSSSLYDLLKSNNFEGLSLSLIRRFAIQIFFSLKFIQKLNIIHCDLKPENILLKQANKSGLKVIDFGSSCFESEKVYTYIQSRFYRAPEIILGIPYSYSIDMWSAGCILAELFTGNALFPGESEAEQLQYIMEIRGVPPEDVLAMATRRKVFFNSSGSPRLVPNSKGKIHKPAAKDIRDEIKTDDALFLDLIIKCLEWDPGKRITPDEALSHEWILEGIPKPPTSRPTTSRPFLNKTLRGLAVNKNHNYKLSN</sequence>
<keyword evidence="6" id="KW-0418">Kinase</keyword>
<dbReference type="Proteomes" id="UP001162131">
    <property type="component" value="Unassembled WGS sequence"/>
</dbReference>
<feature type="binding site" evidence="11">
    <location>
        <position position="242"/>
    </location>
    <ligand>
        <name>ATP</name>
        <dbReference type="ChEBI" id="CHEBI:30616"/>
    </ligand>
</feature>
<dbReference type="PROSITE" id="PS00108">
    <property type="entry name" value="PROTEIN_KINASE_ST"/>
    <property type="match status" value="1"/>
</dbReference>
<dbReference type="Gene3D" id="3.30.10.30">
    <property type="entry name" value="DYRK"/>
    <property type="match status" value="1"/>
</dbReference>
<comment type="similarity">
    <text evidence="1">Belongs to the protein kinase superfamily. CMGC Ser/Thr protein kinase family. MNB/DYRK subfamily.</text>
</comment>
<evidence type="ECO:0000256" key="11">
    <source>
        <dbReference type="PROSITE-ProRule" id="PRU10141"/>
    </source>
</evidence>
<dbReference type="Gene3D" id="3.30.200.20">
    <property type="entry name" value="Phosphorylase Kinase, domain 1"/>
    <property type="match status" value="1"/>
</dbReference>
<dbReference type="SMART" id="SM00220">
    <property type="entry name" value="S_TKc"/>
    <property type="match status" value="1"/>
</dbReference>
<feature type="compositionally biased region" description="Low complexity" evidence="12">
    <location>
        <begin position="90"/>
        <end position="111"/>
    </location>
</feature>
<keyword evidence="7 11" id="KW-0067">ATP-binding</keyword>
<dbReference type="Gene3D" id="1.10.510.10">
    <property type="entry name" value="Transferase(Phosphotransferase) domain 1"/>
    <property type="match status" value="1"/>
</dbReference>
<dbReference type="AlphaFoldDB" id="A0AAU9K2W1"/>
<dbReference type="EC" id="2.7.12.1" evidence="2"/>
<feature type="domain" description="Protein kinase" evidence="13">
    <location>
        <begin position="213"/>
        <end position="509"/>
    </location>
</feature>
<comment type="catalytic activity">
    <reaction evidence="9">
        <text>L-threonyl-[protein] + ATP = O-phospho-L-threonyl-[protein] + ADP + H(+)</text>
        <dbReference type="Rhea" id="RHEA:46608"/>
        <dbReference type="Rhea" id="RHEA-COMP:11060"/>
        <dbReference type="Rhea" id="RHEA-COMP:11605"/>
        <dbReference type="ChEBI" id="CHEBI:15378"/>
        <dbReference type="ChEBI" id="CHEBI:30013"/>
        <dbReference type="ChEBI" id="CHEBI:30616"/>
        <dbReference type="ChEBI" id="CHEBI:61977"/>
        <dbReference type="ChEBI" id="CHEBI:456216"/>
        <dbReference type="EC" id="2.7.12.1"/>
    </reaction>
</comment>
<dbReference type="InterPro" id="IPR042521">
    <property type="entry name" value="DYRK"/>
</dbReference>
<dbReference type="SUPFAM" id="SSF56112">
    <property type="entry name" value="Protein kinase-like (PK-like)"/>
    <property type="match status" value="1"/>
</dbReference>
<dbReference type="FunFam" id="1.10.510.10:FF:000624">
    <property type="entry name" value="Mitogen-activated protein kinase"/>
    <property type="match status" value="1"/>
</dbReference>